<name>A0ABD3NUP7_9STRA</name>
<protein>
    <submittedName>
        <fullName evidence="1">Uncharacterized protein</fullName>
    </submittedName>
</protein>
<sequence>MKLHPATVLLPLLQHSTNLQTATSQTCDGVSGAFKLTGLTGTCSYAKLLEAYTRQVFDATGSTCQSGSELTAQQDFDAKLTVASGGKTPDEAAKSICKAMYDDNEVTPFYAAADKGTDYHFEQMFYNGLSEWQDEVETVFETYDQTVTSRLQTDAAKVKEFYDGLAKYSRVSWPNSLTNFEASTCSSNAAMCCWPKDRQANDNNGNCATPYDENCVDKDPADNTNLCFADLKKGNRSSGFNSELGFTTFPEDNGDGEGAIHCHGFAWANDEYDPISRYKGNNLFYVSMYDHMHQRGYVKNIPGMPMCGCMDQMPMVTRSDCTQVDLTEEWEAVYEDIANTFVAKLTKVEIAFNACRGRNNRNNDLWAYAARLYDEGRMTPKQFGAVGRVLTNDQDCYHQVEYAKQQKGYRTGYAHEESKWQKVAGRNEMFSVPHMGREAFDTALTQSDTALDLTPVNAILMRACADCAKTHKRIYYKRKTAIPLGFDLLRNILYYSNTAAQTGNVWGTDFDLFSSYEDAINDKNPWKCPGNVFNYWAPFTGNCSPSGAQVNDQHSVWNWGHGPRLNVAYYVNKPENMGVQLFSSATTAARVSPTTESHTDVDIGRPWSAGVTYVDGAVTYIRAHGPDYWNQVDAGRFLSEPWEGDIDISVRVKDIANPSTSDWSKFGIMLRADNTDNAANAFLFLAGKQGINAQIRASKNRYTDNVAQHKTSPVQTSAWLRIVKKLETIEFYRSDDGIDWIKHGASQIVFFPNNKFQVGLAVSSNWGEPVEGTFDNYKVEEYFFPSASPSISLAPTAWDPLVDIGKLAAQPVGQFVDNGALEIIKGSGTGIWGSNDSFTYYNTQEVVGGGGSVEMYIKRFNPWSNIHARGGLMLRDTRDSNASNVFLGAGRSGVTLQSRSRAGTKTLSHNYMFTNWDNAMWVKLVYANDGSVEAFYKMNDSDAYVLLGTATMEITGDTIQVGRAVSAGTDYQWALEEVQTQSYQFIPAKTL</sequence>
<reference evidence="1 2" key="1">
    <citation type="submission" date="2024-10" db="EMBL/GenBank/DDBJ databases">
        <title>Updated reference genomes for cyclostephanoid diatoms.</title>
        <authorList>
            <person name="Roberts W.R."/>
            <person name="Alverson A.J."/>
        </authorList>
    </citation>
    <scope>NUCLEOTIDE SEQUENCE [LARGE SCALE GENOMIC DNA]</scope>
    <source>
        <strain evidence="1 2">AJA276-08</strain>
    </source>
</reference>
<dbReference type="AlphaFoldDB" id="A0ABD3NUP7"/>
<dbReference type="Proteomes" id="UP001530315">
    <property type="component" value="Unassembled WGS sequence"/>
</dbReference>
<organism evidence="1 2">
    <name type="scientific">Stephanodiscus triporus</name>
    <dbReference type="NCBI Taxonomy" id="2934178"/>
    <lineage>
        <taxon>Eukaryota</taxon>
        <taxon>Sar</taxon>
        <taxon>Stramenopiles</taxon>
        <taxon>Ochrophyta</taxon>
        <taxon>Bacillariophyta</taxon>
        <taxon>Coscinodiscophyceae</taxon>
        <taxon>Thalassiosirophycidae</taxon>
        <taxon>Stephanodiscales</taxon>
        <taxon>Stephanodiscaceae</taxon>
        <taxon>Stephanodiscus</taxon>
    </lineage>
</organism>
<accession>A0ABD3NUP7</accession>
<evidence type="ECO:0000313" key="1">
    <source>
        <dbReference type="EMBL" id="KAL3779428.1"/>
    </source>
</evidence>
<dbReference type="SUPFAM" id="SSF49899">
    <property type="entry name" value="Concanavalin A-like lectins/glucanases"/>
    <property type="match status" value="1"/>
</dbReference>
<gene>
    <name evidence="1" type="ORF">ACHAW5_002020</name>
</gene>
<dbReference type="EMBL" id="JALLAZ020001164">
    <property type="protein sequence ID" value="KAL3779428.1"/>
    <property type="molecule type" value="Genomic_DNA"/>
</dbReference>
<dbReference type="InterPro" id="IPR013320">
    <property type="entry name" value="ConA-like_dom_sf"/>
</dbReference>
<comment type="caution">
    <text evidence="1">The sequence shown here is derived from an EMBL/GenBank/DDBJ whole genome shotgun (WGS) entry which is preliminary data.</text>
</comment>
<proteinExistence type="predicted"/>
<evidence type="ECO:0000313" key="2">
    <source>
        <dbReference type="Proteomes" id="UP001530315"/>
    </source>
</evidence>
<keyword evidence="2" id="KW-1185">Reference proteome</keyword>
<dbReference type="Gene3D" id="2.60.120.200">
    <property type="match status" value="1"/>
</dbReference>